<gene>
    <name evidence="1" type="ORF">RPERSI_LOCUS3687</name>
</gene>
<dbReference type="EMBL" id="CAJVQC010004728">
    <property type="protein sequence ID" value="CAG8544334.1"/>
    <property type="molecule type" value="Genomic_DNA"/>
</dbReference>
<evidence type="ECO:0000313" key="1">
    <source>
        <dbReference type="EMBL" id="CAG8544334.1"/>
    </source>
</evidence>
<dbReference type="Proteomes" id="UP000789920">
    <property type="component" value="Unassembled WGS sequence"/>
</dbReference>
<organism evidence="1 2">
    <name type="scientific">Racocetra persica</name>
    <dbReference type="NCBI Taxonomy" id="160502"/>
    <lineage>
        <taxon>Eukaryota</taxon>
        <taxon>Fungi</taxon>
        <taxon>Fungi incertae sedis</taxon>
        <taxon>Mucoromycota</taxon>
        <taxon>Glomeromycotina</taxon>
        <taxon>Glomeromycetes</taxon>
        <taxon>Diversisporales</taxon>
        <taxon>Gigasporaceae</taxon>
        <taxon>Racocetra</taxon>
    </lineage>
</organism>
<comment type="caution">
    <text evidence="1">The sequence shown here is derived from an EMBL/GenBank/DDBJ whole genome shotgun (WGS) entry which is preliminary data.</text>
</comment>
<sequence length="122" mass="14512">PFGNGSEMNSWTALSKWRRNLPVRSRIIDIQKKVVKLYKELPDLSELIDKLKNDRRFYEVIDEKDEDLIHPDDLEYFHQTFNIPRIGQDVTKLGLFGKQFERRPYKLYLPSGENICYNGVHL</sequence>
<feature type="non-terminal residue" evidence="1">
    <location>
        <position position="1"/>
    </location>
</feature>
<accession>A0ACA9LQ47</accession>
<proteinExistence type="predicted"/>
<name>A0ACA9LQ47_9GLOM</name>
<evidence type="ECO:0000313" key="2">
    <source>
        <dbReference type="Proteomes" id="UP000789920"/>
    </source>
</evidence>
<keyword evidence="2" id="KW-1185">Reference proteome</keyword>
<reference evidence="1" key="1">
    <citation type="submission" date="2021-06" db="EMBL/GenBank/DDBJ databases">
        <authorList>
            <person name="Kallberg Y."/>
            <person name="Tangrot J."/>
            <person name="Rosling A."/>
        </authorList>
    </citation>
    <scope>NUCLEOTIDE SEQUENCE</scope>
    <source>
        <strain evidence="1">MA461A</strain>
    </source>
</reference>
<protein>
    <submittedName>
        <fullName evidence="1">33878_t:CDS:1</fullName>
    </submittedName>
</protein>